<dbReference type="InterPro" id="IPR036412">
    <property type="entry name" value="HAD-like_sf"/>
</dbReference>
<comment type="similarity">
    <text evidence="3">Belongs to the HAD-like hydrolase superfamily. SerB family.</text>
</comment>
<evidence type="ECO:0000256" key="10">
    <source>
        <dbReference type="ARBA" id="ARBA00023299"/>
    </source>
</evidence>
<dbReference type="SFLD" id="SFLDS00003">
    <property type="entry name" value="Haloacid_Dehalogenase"/>
    <property type="match status" value="1"/>
</dbReference>
<dbReference type="GO" id="GO:0005737">
    <property type="term" value="C:cytoplasm"/>
    <property type="evidence" value="ECO:0007669"/>
    <property type="project" value="TreeGrafter"/>
</dbReference>
<dbReference type="SUPFAM" id="SSF56784">
    <property type="entry name" value="HAD-like"/>
    <property type="match status" value="1"/>
</dbReference>
<dbReference type="GO" id="GO:0036424">
    <property type="term" value="F:L-phosphoserine phosphatase activity"/>
    <property type="evidence" value="ECO:0007669"/>
    <property type="project" value="InterPro"/>
</dbReference>
<dbReference type="PANTHER" id="PTHR43344">
    <property type="entry name" value="PHOSPHOSERINE PHOSPHATASE"/>
    <property type="match status" value="1"/>
</dbReference>
<dbReference type="InterPro" id="IPR023214">
    <property type="entry name" value="HAD_sf"/>
</dbReference>
<dbReference type="RefSeq" id="WP_185801395.1">
    <property type="nucleotide sequence ID" value="NZ_JACJVJ010000002.1"/>
</dbReference>
<comment type="catalytic activity">
    <reaction evidence="13">
        <text>O-phospho-D-serine + H2O = D-serine + phosphate</text>
        <dbReference type="Rhea" id="RHEA:24873"/>
        <dbReference type="ChEBI" id="CHEBI:15377"/>
        <dbReference type="ChEBI" id="CHEBI:35247"/>
        <dbReference type="ChEBI" id="CHEBI:43474"/>
        <dbReference type="ChEBI" id="CHEBI:58680"/>
        <dbReference type="EC" id="3.1.3.3"/>
    </reaction>
</comment>
<dbReference type="Gene3D" id="3.40.50.1000">
    <property type="entry name" value="HAD superfamily/HAD-like"/>
    <property type="match status" value="1"/>
</dbReference>
<evidence type="ECO:0000256" key="1">
    <source>
        <dbReference type="ARBA" id="ARBA00001946"/>
    </source>
</evidence>
<evidence type="ECO:0000256" key="13">
    <source>
        <dbReference type="ARBA" id="ARBA00048523"/>
    </source>
</evidence>
<comment type="cofactor">
    <cofactor evidence="1">
        <name>Mg(2+)</name>
        <dbReference type="ChEBI" id="CHEBI:18420"/>
    </cofactor>
</comment>
<evidence type="ECO:0000256" key="12">
    <source>
        <dbReference type="ARBA" id="ARBA00048138"/>
    </source>
</evidence>
<keyword evidence="7" id="KW-0479">Metal-binding</keyword>
<dbReference type="GO" id="GO:0000287">
    <property type="term" value="F:magnesium ion binding"/>
    <property type="evidence" value="ECO:0007669"/>
    <property type="project" value="TreeGrafter"/>
</dbReference>
<gene>
    <name evidence="15" type="primary">serB</name>
    <name evidence="15" type="ORF">H6P80_10840</name>
</gene>
<keyword evidence="6" id="KW-0028">Amino-acid biosynthesis</keyword>
<evidence type="ECO:0000256" key="9">
    <source>
        <dbReference type="ARBA" id="ARBA00022842"/>
    </source>
</evidence>
<comment type="caution">
    <text evidence="15">The sequence shown here is derived from an EMBL/GenBank/DDBJ whole genome shotgun (WGS) entry which is preliminary data.</text>
</comment>
<feature type="active site" description="Proton donor" evidence="14">
    <location>
        <position position="85"/>
    </location>
</feature>
<dbReference type="Proteomes" id="UP000564378">
    <property type="component" value="Unassembled WGS sequence"/>
</dbReference>
<evidence type="ECO:0000256" key="5">
    <source>
        <dbReference type="ARBA" id="ARBA00015196"/>
    </source>
</evidence>
<evidence type="ECO:0000313" key="16">
    <source>
        <dbReference type="Proteomes" id="UP000564378"/>
    </source>
</evidence>
<evidence type="ECO:0000313" key="15">
    <source>
        <dbReference type="EMBL" id="MBC2778112.1"/>
    </source>
</evidence>
<evidence type="ECO:0000256" key="11">
    <source>
        <dbReference type="ARBA" id="ARBA00031693"/>
    </source>
</evidence>
<dbReference type="Pfam" id="PF12710">
    <property type="entry name" value="HAD"/>
    <property type="match status" value="1"/>
</dbReference>
<dbReference type="InterPro" id="IPR050582">
    <property type="entry name" value="HAD-like_SerB"/>
</dbReference>
<name>A0A842HYV3_9SPHN</name>
<keyword evidence="8 15" id="KW-0378">Hydrolase</keyword>
<organism evidence="15 16">
    <name type="scientific">Parasphingopyxis marina</name>
    <dbReference type="NCBI Taxonomy" id="2761622"/>
    <lineage>
        <taxon>Bacteria</taxon>
        <taxon>Pseudomonadati</taxon>
        <taxon>Pseudomonadota</taxon>
        <taxon>Alphaproteobacteria</taxon>
        <taxon>Sphingomonadales</taxon>
        <taxon>Sphingomonadaceae</taxon>
        <taxon>Parasphingopyxis</taxon>
    </lineage>
</organism>
<reference evidence="15 16" key="1">
    <citation type="submission" date="2020-08" db="EMBL/GenBank/DDBJ databases">
        <title>Draft genome sequence of Parasphingopyxis sp. GrpM-11.</title>
        <authorList>
            <person name="Oh J."/>
            <person name="Roh D.-H."/>
        </authorList>
    </citation>
    <scope>NUCLEOTIDE SEQUENCE [LARGE SCALE GENOMIC DNA]</scope>
    <source>
        <strain evidence="15 16">GrpM-11</strain>
    </source>
</reference>
<dbReference type="NCBIfam" id="TIGR01488">
    <property type="entry name" value="HAD-SF-IB"/>
    <property type="match status" value="1"/>
</dbReference>
<dbReference type="EMBL" id="JACJVJ010000002">
    <property type="protein sequence ID" value="MBC2778112.1"/>
    <property type="molecule type" value="Genomic_DNA"/>
</dbReference>
<comment type="pathway">
    <text evidence="2">Amino-acid biosynthesis; L-serine biosynthesis; L-serine from 3-phospho-D-glycerate: step 3/3.</text>
</comment>
<keyword evidence="9" id="KW-0460">Magnesium</keyword>
<dbReference type="NCBIfam" id="TIGR00338">
    <property type="entry name" value="serB"/>
    <property type="match status" value="1"/>
</dbReference>
<dbReference type="GO" id="GO:0006564">
    <property type="term" value="P:L-serine biosynthetic process"/>
    <property type="evidence" value="ECO:0007669"/>
    <property type="project" value="UniProtKB-KW"/>
</dbReference>
<accession>A0A842HYV3</accession>
<feature type="active site" description="Nucleophile" evidence="14">
    <location>
        <position position="83"/>
    </location>
</feature>
<sequence length="294" mass="30965">MFIATLIAADRLAAGDISRARDALAAAGTEPGEAAWLEAEKAADIPFAGDPAAARGALDALGGGTDHVVQAAENRRKKLFVADMDSTMITVECLDELADYAGFKDHVAAITERAMRGELDFIEALDERVSLLKGLSSDIVTQCHEERVRLMAGGPTLVRTMKAHGARCVLVSGGFTLFADRVAADIGFDRAIANTLVIENGALTGAVARPVVDSATKERVLGEESAALGLQAAETLAIGDGANDLAMIRKAGLGIAYYGKPKLREAADARIDHGDLTALLYAQGYRREDWVAEA</sequence>
<evidence type="ECO:0000256" key="14">
    <source>
        <dbReference type="PIRSR" id="PIRSR604469-1"/>
    </source>
</evidence>
<dbReference type="AlphaFoldDB" id="A0A842HYV3"/>
<protein>
    <recommendedName>
        <fullName evidence="5">Phosphoserine phosphatase</fullName>
        <ecNumber evidence="4">3.1.3.3</ecNumber>
    </recommendedName>
    <alternativeName>
        <fullName evidence="11">O-phosphoserine phosphohydrolase</fullName>
    </alternativeName>
</protein>
<dbReference type="SFLD" id="SFLDG01137">
    <property type="entry name" value="C1.6.1:_Phosphoserine_Phosphat"/>
    <property type="match status" value="1"/>
</dbReference>
<evidence type="ECO:0000256" key="2">
    <source>
        <dbReference type="ARBA" id="ARBA00005135"/>
    </source>
</evidence>
<evidence type="ECO:0000256" key="8">
    <source>
        <dbReference type="ARBA" id="ARBA00022801"/>
    </source>
</evidence>
<evidence type="ECO:0000256" key="7">
    <source>
        <dbReference type="ARBA" id="ARBA00022723"/>
    </source>
</evidence>
<dbReference type="UniPathway" id="UPA00135">
    <property type="reaction ID" value="UER00198"/>
</dbReference>
<evidence type="ECO:0000256" key="4">
    <source>
        <dbReference type="ARBA" id="ARBA00012640"/>
    </source>
</evidence>
<comment type="catalytic activity">
    <reaction evidence="12">
        <text>O-phospho-L-serine + H2O = L-serine + phosphate</text>
        <dbReference type="Rhea" id="RHEA:21208"/>
        <dbReference type="ChEBI" id="CHEBI:15377"/>
        <dbReference type="ChEBI" id="CHEBI:33384"/>
        <dbReference type="ChEBI" id="CHEBI:43474"/>
        <dbReference type="ChEBI" id="CHEBI:57524"/>
        <dbReference type="EC" id="3.1.3.3"/>
    </reaction>
</comment>
<dbReference type="EC" id="3.1.3.3" evidence="4"/>
<keyword evidence="10" id="KW-0718">Serine biosynthesis</keyword>
<dbReference type="PANTHER" id="PTHR43344:SF2">
    <property type="entry name" value="PHOSPHOSERINE PHOSPHATASE"/>
    <property type="match status" value="1"/>
</dbReference>
<evidence type="ECO:0000256" key="3">
    <source>
        <dbReference type="ARBA" id="ARBA00009184"/>
    </source>
</evidence>
<dbReference type="SFLD" id="SFLDG01136">
    <property type="entry name" value="C1.6:_Phosphoserine_Phosphatas"/>
    <property type="match status" value="1"/>
</dbReference>
<keyword evidence="16" id="KW-1185">Reference proteome</keyword>
<dbReference type="SFLD" id="SFLDF00029">
    <property type="entry name" value="phosphoserine_phosphatase"/>
    <property type="match status" value="1"/>
</dbReference>
<proteinExistence type="inferred from homology"/>
<dbReference type="InterPro" id="IPR004469">
    <property type="entry name" value="PSP"/>
</dbReference>
<evidence type="ECO:0000256" key="6">
    <source>
        <dbReference type="ARBA" id="ARBA00022605"/>
    </source>
</evidence>